<dbReference type="CDD" id="cd00130">
    <property type="entry name" value="PAS"/>
    <property type="match status" value="1"/>
</dbReference>
<evidence type="ECO:0000256" key="14">
    <source>
        <dbReference type="SAM" id="Phobius"/>
    </source>
</evidence>
<dbReference type="SMART" id="SM00387">
    <property type="entry name" value="HATPase_c"/>
    <property type="match status" value="1"/>
</dbReference>
<dbReference type="InterPro" id="IPR035965">
    <property type="entry name" value="PAS-like_dom_sf"/>
</dbReference>
<dbReference type="PANTHER" id="PTHR43065:SF46">
    <property type="entry name" value="C4-DICARBOXYLATE TRANSPORT SENSOR PROTEIN DCTB"/>
    <property type="match status" value="1"/>
</dbReference>
<reference evidence="18" key="1">
    <citation type="submission" date="2017-04" db="EMBL/GenBank/DDBJ databases">
        <authorList>
            <person name="Varghese N."/>
            <person name="Submissions S."/>
        </authorList>
    </citation>
    <scope>NUCLEOTIDE SEQUENCE [LARGE SCALE GENOMIC DNA]</scope>
    <source>
        <strain evidence="18">K3S</strain>
    </source>
</reference>
<dbReference type="AlphaFoldDB" id="A0A1X7CRE1"/>
<dbReference type="Gene3D" id="3.30.450.20">
    <property type="entry name" value="PAS domain"/>
    <property type="match status" value="3"/>
</dbReference>
<proteinExistence type="predicted"/>
<organism evidence="17 18">
    <name type="scientific">Desulfovibrio gilichinskyi</name>
    <dbReference type="NCBI Taxonomy" id="1519643"/>
    <lineage>
        <taxon>Bacteria</taxon>
        <taxon>Pseudomonadati</taxon>
        <taxon>Thermodesulfobacteriota</taxon>
        <taxon>Desulfovibrionia</taxon>
        <taxon>Desulfovibrionales</taxon>
        <taxon>Desulfovibrionaceae</taxon>
        <taxon>Desulfovibrio</taxon>
    </lineage>
</organism>
<evidence type="ECO:0000256" key="9">
    <source>
        <dbReference type="ARBA" id="ARBA00022777"/>
    </source>
</evidence>
<dbReference type="GO" id="GO:0005886">
    <property type="term" value="C:plasma membrane"/>
    <property type="evidence" value="ECO:0007669"/>
    <property type="project" value="UniProtKB-SubCell"/>
</dbReference>
<comment type="subcellular location">
    <subcellularLocation>
        <location evidence="2">Cell membrane</location>
        <topology evidence="2">Multi-pass membrane protein</topology>
    </subcellularLocation>
</comment>
<dbReference type="SMART" id="SM01049">
    <property type="entry name" value="Cache_2"/>
    <property type="match status" value="1"/>
</dbReference>
<evidence type="ECO:0000256" key="5">
    <source>
        <dbReference type="ARBA" id="ARBA00022553"/>
    </source>
</evidence>
<keyword evidence="8" id="KW-0547">Nucleotide-binding</keyword>
<dbReference type="EC" id="2.7.13.3" evidence="3"/>
<dbReference type="SUPFAM" id="SSF55874">
    <property type="entry name" value="ATPase domain of HSP90 chaperone/DNA topoisomerase II/histidine kinase"/>
    <property type="match status" value="1"/>
</dbReference>
<evidence type="ECO:0000259" key="15">
    <source>
        <dbReference type="PROSITE" id="PS50109"/>
    </source>
</evidence>
<dbReference type="InterPro" id="IPR036890">
    <property type="entry name" value="HATPase_C_sf"/>
</dbReference>
<evidence type="ECO:0000256" key="4">
    <source>
        <dbReference type="ARBA" id="ARBA00022475"/>
    </source>
</evidence>
<sequence length="808" mass="90909">MKSIVSTLARYMFIFCISTIIIFGGIIFYFMISNYYAASHQAEKAAMGLVKTSLKAEMNRVVDYIDFSKNKARAVAIDSIKSELLEAHNVASHLYETYKDTKNKEELKRLIVEALRFLVHKNNNDYVFALGMNGIQIMSSDNQKLDHVNVLQLTTPDGRAITKEMIELAKSQKEGFLEFISPTPDDTDKYSKKVTYIKYFAPFDWVIGTGQNYNSIKKATQNEVLKRLGQMNNNKDDYFFVGTYEGLVLQGPGKGNNVLHGKNPKSAAIMQDLINLAKSGGGFLNYTVPSIDTSYDPVKKISYCLPVPDWDWYVGSGENLTQIEQILNNKKEDLFEKVIIQISAVCVLFSLLALAVFFFTEKFKRILSDNFDSFESFFRKGTDSPVKIDQSKIAFKEFNQMAVLANKMIDSRESARKDLLKSEITYREIFNSTKEAIGVLDIEKRIFIDINQAFLDFFGLSRMQAIGMSPEEISFNTPPYDNKYASELFTKALLGEAVHFEWMVKDVQGDPFWTDNLARVATIGGKKRLLIVMRDITERKKMQEIMIQTEKMMSVGGLAAGMAHEINNPLGVILQVTQNIIRRTSPKLPGNIPIANECGIDLTNMQNYMEKRGINYYLSNIQDAGTRAATIIKSMLDFSRKSNSAKTLGNVENVIESALSLAANDYDLKKQYDFKKIKIIREYSPLPNFNFTEMEISQVILNLIKNAAQALAEKADRTEIPTITISTSIDKNSIRIEIEDNGPGIPEKNLKRIFEPFYTSKAPGAGSGLGLSVSYFIITHNHGGTIAADSNPGEGTRFTITLPIFTNS</sequence>
<keyword evidence="18" id="KW-1185">Reference proteome</keyword>
<dbReference type="PRINTS" id="PR00344">
    <property type="entry name" value="BCTRLSENSOR"/>
</dbReference>
<name>A0A1X7CRE1_9BACT</name>
<evidence type="ECO:0000256" key="2">
    <source>
        <dbReference type="ARBA" id="ARBA00004651"/>
    </source>
</evidence>
<comment type="catalytic activity">
    <reaction evidence="1">
        <text>ATP + protein L-histidine = ADP + protein N-phospho-L-histidine.</text>
        <dbReference type="EC" id="2.7.13.3"/>
    </reaction>
</comment>
<dbReference type="Pfam" id="PF02518">
    <property type="entry name" value="HATPase_c"/>
    <property type="match status" value="1"/>
</dbReference>
<feature type="transmembrane region" description="Helical" evidence="14">
    <location>
        <begin position="12"/>
        <end position="32"/>
    </location>
</feature>
<keyword evidence="4" id="KW-1003">Cell membrane</keyword>
<keyword evidence="9" id="KW-0418">Kinase</keyword>
<keyword evidence="7 14" id="KW-0812">Transmembrane</keyword>
<protein>
    <recommendedName>
        <fullName evidence="3">histidine kinase</fullName>
        <ecNumber evidence="3">2.7.13.3</ecNumber>
    </recommendedName>
</protein>
<feature type="domain" description="Histidine kinase" evidence="15">
    <location>
        <begin position="561"/>
        <end position="806"/>
    </location>
</feature>
<evidence type="ECO:0000313" key="17">
    <source>
        <dbReference type="EMBL" id="SMF01336.1"/>
    </source>
</evidence>
<dbReference type="Pfam" id="PF00512">
    <property type="entry name" value="HisKA"/>
    <property type="match status" value="1"/>
</dbReference>
<feature type="transmembrane region" description="Helical" evidence="14">
    <location>
        <begin position="338"/>
        <end position="359"/>
    </location>
</feature>
<evidence type="ECO:0000256" key="7">
    <source>
        <dbReference type="ARBA" id="ARBA00022692"/>
    </source>
</evidence>
<dbReference type="OrthoDB" id="5341439at2"/>
<feature type="domain" description="PAS" evidence="16">
    <location>
        <begin position="422"/>
        <end position="496"/>
    </location>
</feature>
<dbReference type="InterPro" id="IPR004010">
    <property type="entry name" value="Double_Cache_2"/>
</dbReference>
<dbReference type="SUPFAM" id="SSF55785">
    <property type="entry name" value="PYP-like sensor domain (PAS domain)"/>
    <property type="match status" value="1"/>
</dbReference>
<keyword evidence="12" id="KW-0902">Two-component regulatory system</keyword>
<dbReference type="RefSeq" id="WP_085099582.1">
    <property type="nucleotide sequence ID" value="NZ_FWZU01000002.1"/>
</dbReference>
<evidence type="ECO:0000313" key="18">
    <source>
        <dbReference type="Proteomes" id="UP000192906"/>
    </source>
</evidence>
<dbReference type="GO" id="GO:0000155">
    <property type="term" value="F:phosphorelay sensor kinase activity"/>
    <property type="evidence" value="ECO:0007669"/>
    <property type="project" value="InterPro"/>
</dbReference>
<dbReference type="Gene3D" id="1.10.287.130">
    <property type="match status" value="1"/>
</dbReference>
<evidence type="ECO:0000256" key="3">
    <source>
        <dbReference type="ARBA" id="ARBA00012438"/>
    </source>
</evidence>
<evidence type="ECO:0000256" key="11">
    <source>
        <dbReference type="ARBA" id="ARBA00022989"/>
    </source>
</evidence>
<dbReference type="NCBIfam" id="TIGR00229">
    <property type="entry name" value="sensory_box"/>
    <property type="match status" value="1"/>
</dbReference>
<evidence type="ECO:0000256" key="8">
    <source>
        <dbReference type="ARBA" id="ARBA00022741"/>
    </source>
</evidence>
<evidence type="ECO:0000256" key="6">
    <source>
        <dbReference type="ARBA" id="ARBA00022679"/>
    </source>
</evidence>
<dbReference type="PROSITE" id="PS50112">
    <property type="entry name" value="PAS"/>
    <property type="match status" value="1"/>
</dbReference>
<dbReference type="InterPro" id="IPR000014">
    <property type="entry name" value="PAS"/>
</dbReference>
<dbReference type="PANTHER" id="PTHR43065">
    <property type="entry name" value="SENSOR HISTIDINE KINASE"/>
    <property type="match status" value="1"/>
</dbReference>
<dbReference type="Pfam" id="PF13426">
    <property type="entry name" value="PAS_9"/>
    <property type="match status" value="1"/>
</dbReference>
<dbReference type="InterPro" id="IPR003594">
    <property type="entry name" value="HATPase_dom"/>
</dbReference>
<dbReference type="SUPFAM" id="SSF47384">
    <property type="entry name" value="Homodimeric domain of signal transducing histidine kinase"/>
    <property type="match status" value="1"/>
</dbReference>
<evidence type="ECO:0000256" key="12">
    <source>
        <dbReference type="ARBA" id="ARBA00023012"/>
    </source>
</evidence>
<accession>A0A1X7CRE1</accession>
<dbReference type="Gene3D" id="3.30.565.10">
    <property type="entry name" value="Histidine kinase-like ATPase, C-terminal domain"/>
    <property type="match status" value="1"/>
</dbReference>
<evidence type="ECO:0000256" key="10">
    <source>
        <dbReference type="ARBA" id="ARBA00022840"/>
    </source>
</evidence>
<keyword evidence="11 14" id="KW-1133">Transmembrane helix</keyword>
<gene>
    <name evidence="17" type="ORF">SAMN06295933_1118</name>
</gene>
<dbReference type="SMART" id="SM00388">
    <property type="entry name" value="HisKA"/>
    <property type="match status" value="1"/>
</dbReference>
<dbReference type="STRING" id="1519643.SAMN06295933_1118"/>
<dbReference type="InterPro" id="IPR004358">
    <property type="entry name" value="Sig_transdc_His_kin-like_C"/>
</dbReference>
<keyword evidence="5" id="KW-0597">Phosphoprotein</keyword>
<dbReference type="Pfam" id="PF08269">
    <property type="entry name" value="dCache_2"/>
    <property type="match status" value="1"/>
</dbReference>
<evidence type="ECO:0000256" key="1">
    <source>
        <dbReference type="ARBA" id="ARBA00000085"/>
    </source>
</evidence>
<dbReference type="GO" id="GO:0005524">
    <property type="term" value="F:ATP binding"/>
    <property type="evidence" value="ECO:0007669"/>
    <property type="project" value="UniProtKB-KW"/>
</dbReference>
<keyword evidence="13 14" id="KW-0472">Membrane</keyword>
<dbReference type="InterPro" id="IPR033480">
    <property type="entry name" value="sCache_2"/>
</dbReference>
<dbReference type="InterPro" id="IPR003661">
    <property type="entry name" value="HisK_dim/P_dom"/>
</dbReference>
<dbReference type="EMBL" id="FWZU01000002">
    <property type="protein sequence ID" value="SMF01336.1"/>
    <property type="molecule type" value="Genomic_DNA"/>
</dbReference>
<dbReference type="InterPro" id="IPR005467">
    <property type="entry name" value="His_kinase_dom"/>
</dbReference>
<keyword evidence="10" id="KW-0067">ATP-binding</keyword>
<evidence type="ECO:0000256" key="13">
    <source>
        <dbReference type="ARBA" id="ARBA00023136"/>
    </source>
</evidence>
<keyword evidence="6" id="KW-0808">Transferase</keyword>
<dbReference type="Proteomes" id="UP000192906">
    <property type="component" value="Unassembled WGS sequence"/>
</dbReference>
<evidence type="ECO:0000259" key="16">
    <source>
        <dbReference type="PROSITE" id="PS50112"/>
    </source>
</evidence>
<dbReference type="InterPro" id="IPR036097">
    <property type="entry name" value="HisK_dim/P_sf"/>
</dbReference>
<dbReference type="CDD" id="cd00082">
    <property type="entry name" value="HisKA"/>
    <property type="match status" value="1"/>
</dbReference>
<dbReference type="PROSITE" id="PS50109">
    <property type="entry name" value="HIS_KIN"/>
    <property type="match status" value="1"/>
</dbReference>